<comment type="caution">
    <text evidence="1">The sequence shown here is derived from an EMBL/GenBank/DDBJ whole genome shotgun (WGS) entry which is preliminary data.</text>
</comment>
<proteinExistence type="predicted"/>
<dbReference type="EMBL" id="MDYN01000016">
    <property type="protein sequence ID" value="OQD83490.1"/>
    <property type="molecule type" value="Genomic_DNA"/>
</dbReference>
<name>A0A1V6Q2J3_9EURO</name>
<dbReference type="AlphaFoldDB" id="A0A1V6Q2J3"/>
<accession>A0A1V6Q2J3</accession>
<protein>
    <submittedName>
        <fullName evidence="1">Uncharacterized protein</fullName>
    </submittedName>
</protein>
<dbReference type="Proteomes" id="UP000191672">
    <property type="component" value="Unassembled WGS sequence"/>
</dbReference>
<sequence>MKSHRAHKFLRKVLGFFNLSPSKKRASRSRRNAKLWCVATTAAPFYSVAAAQDVDRVRKEGQGNDIAQYSLGTTLERPISSREQLESRIVKLWKKVWLGLYQINDNKERYHIERIEALYLGAGMIRTYRVGEMRVLRRRFMRVETNNGIAAMKLFPVLSFPTLLAMVHILEAYESEIPNLELLYSILRNGQLGLYETEDAQDRATVVQSDYDAIAKPMEKRIHQYDIRMDVLNMEICDEAMGFPGHLKGQHVYMKVFPN</sequence>
<evidence type="ECO:0000313" key="2">
    <source>
        <dbReference type="Proteomes" id="UP000191672"/>
    </source>
</evidence>
<gene>
    <name evidence="1" type="ORF">PENANT_c016G11128</name>
</gene>
<organism evidence="1 2">
    <name type="scientific">Penicillium antarcticum</name>
    <dbReference type="NCBI Taxonomy" id="416450"/>
    <lineage>
        <taxon>Eukaryota</taxon>
        <taxon>Fungi</taxon>
        <taxon>Dikarya</taxon>
        <taxon>Ascomycota</taxon>
        <taxon>Pezizomycotina</taxon>
        <taxon>Eurotiomycetes</taxon>
        <taxon>Eurotiomycetidae</taxon>
        <taxon>Eurotiales</taxon>
        <taxon>Aspergillaceae</taxon>
        <taxon>Penicillium</taxon>
    </lineage>
</organism>
<reference evidence="2" key="1">
    <citation type="journal article" date="2017" name="Nat. Microbiol.">
        <title>Global analysis of biosynthetic gene clusters reveals vast potential of secondary metabolite production in Penicillium species.</title>
        <authorList>
            <person name="Nielsen J.C."/>
            <person name="Grijseels S."/>
            <person name="Prigent S."/>
            <person name="Ji B."/>
            <person name="Dainat J."/>
            <person name="Nielsen K.F."/>
            <person name="Frisvad J.C."/>
            <person name="Workman M."/>
            <person name="Nielsen J."/>
        </authorList>
    </citation>
    <scope>NUCLEOTIDE SEQUENCE [LARGE SCALE GENOMIC DNA]</scope>
    <source>
        <strain evidence="2">IBT 31811</strain>
    </source>
</reference>
<evidence type="ECO:0000313" key="1">
    <source>
        <dbReference type="EMBL" id="OQD83490.1"/>
    </source>
</evidence>
<dbReference type="OrthoDB" id="4219547at2759"/>
<keyword evidence="2" id="KW-1185">Reference proteome</keyword>